<proteinExistence type="predicted"/>
<reference evidence="3 4" key="1">
    <citation type="submission" date="2018-11" db="EMBL/GenBank/DDBJ databases">
        <title>Parancylomarina longa gen. nov., sp. nov., isolated from sediments of southern Okinawa.</title>
        <authorList>
            <person name="Fu T."/>
        </authorList>
    </citation>
    <scope>NUCLEOTIDE SEQUENCE [LARGE SCALE GENOMIC DNA]</scope>
    <source>
        <strain evidence="3 4">T3-2 S1-C</strain>
    </source>
</reference>
<organism evidence="3 4">
    <name type="scientific">Ancylomarina longa</name>
    <dbReference type="NCBI Taxonomy" id="2487017"/>
    <lineage>
        <taxon>Bacteria</taxon>
        <taxon>Pseudomonadati</taxon>
        <taxon>Bacteroidota</taxon>
        <taxon>Bacteroidia</taxon>
        <taxon>Marinilabiliales</taxon>
        <taxon>Marinifilaceae</taxon>
        <taxon>Ancylomarina</taxon>
    </lineage>
</organism>
<gene>
    <name evidence="3" type="ORF">DLK05_14760</name>
</gene>
<evidence type="ECO:0000313" key="3">
    <source>
        <dbReference type="EMBL" id="RUT73141.1"/>
    </source>
</evidence>
<feature type="domain" description="DUF4469" evidence="1">
    <location>
        <begin position="131"/>
        <end position="217"/>
    </location>
</feature>
<dbReference type="AlphaFoldDB" id="A0A434AFF4"/>
<dbReference type="Gene3D" id="2.70.50.70">
    <property type="match status" value="1"/>
</dbReference>
<accession>A0A434AFF4</accession>
<dbReference type="RefSeq" id="WP_127344739.1">
    <property type="nucleotide sequence ID" value="NZ_RJJX01000027.1"/>
</dbReference>
<evidence type="ECO:0000259" key="1">
    <source>
        <dbReference type="Pfam" id="PF14734"/>
    </source>
</evidence>
<dbReference type="Proteomes" id="UP000282985">
    <property type="component" value="Unassembled WGS sequence"/>
</dbReference>
<evidence type="ECO:0000313" key="4">
    <source>
        <dbReference type="Proteomes" id="UP000282985"/>
    </source>
</evidence>
<dbReference type="Pfam" id="PF14848">
    <property type="entry name" value="HU-DNA_bdg"/>
    <property type="match status" value="1"/>
</dbReference>
<dbReference type="CDD" id="cd12843">
    <property type="entry name" value="Bvu_2165_C_like"/>
    <property type="match status" value="1"/>
</dbReference>
<protein>
    <submittedName>
        <fullName evidence="3">DUF4469 domain-containing protein</fullName>
    </submittedName>
</protein>
<keyword evidence="4" id="KW-1185">Reference proteome</keyword>
<comment type="caution">
    <text evidence="3">The sequence shown here is derived from an EMBL/GenBank/DDBJ whole genome shotgun (WGS) entry which is preliminary data.</text>
</comment>
<evidence type="ECO:0000259" key="2">
    <source>
        <dbReference type="Pfam" id="PF14848"/>
    </source>
</evidence>
<feature type="domain" description="Bvu-2165-like IHF-HU-like DNA-binding" evidence="2">
    <location>
        <begin position="6"/>
        <end position="121"/>
    </location>
</feature>
<dbReference type="Pfam" id="PF14734">
    <property type="entry name" value="DUF4469"/>
    <property type="match status" value="1"/>
</dbReference>
<dbReference type="InterPro" id="IPR049893">
    <property type="entry name" value="Bvu_2165-like_IHF-HU-DNA_bdg"/>
</dbReference>
<dbReference type="OrthoDB" id="1115271at2"/>
<name>A0A434AFF4_9BACT</name>
<dbReference type="EMBL" id="RJJX01000027">
    <property type="protein sequence ID" value="RUT73141.1"/>
    <property type="molecule type" value="Genomic_DNA"/>
</dbReference>
<sequence length="231" mass="26085">MAVPFILRKNALTEREDDYVAKPVVFNSLTQNEIIQKVVSRHSSLNKSDVLVAVQAYESVIHEELIQGHNIVSPMCNISLSISGVFDREITEFDPNLHHINLNYKPGVDFRKIGEQIELIKIEAAEIIPDIKYFEDSETNTQNDKITPGAAAKIKGSRIKTNQEDVEEGIFFISEDAVSHRVESFLRNMPSDAIFNVPKELTAGKYKLQVRTKMDGKTLHIGELDFDLTVD</sequence>
<dbReference type="InterPro" id="IPR027824">
    <property type="entry name" value="DUF4469"/>
</dbReference>